<sequence length="313" mass="34111">MGAGMRAMVLKGESLQLRQLEKPKIKEDEVLIKIVASGVNRCDLTQTKGGWFTKPHCPGHECSGIITAIGRNITRWKVGDKVCAILDKGGYAEQVAVPAKQLLPIPSNVSLADAASLPFAACNIWLALFANQEQEAPMKKVLIHEGASKIGSMAIQFAKYKGMKVIATAGSRGHLSLCEDLGADACFDHKTQDLVDTVMKETRNSGIMGSISLLKRMEGRILIVDLHGEAKSNVQLVHILIKNCELQVSDIRTQSMDQKASIIAQVQKFLWPVIEEGKARPLVGYRLPLTAAGAAPKFLDYKITLAQNIILYP</sequence>
<proteinExistence type="inferred from homology"/>
<keyword evidence="4" id="KW-0862">Zinc</keyword>
<evidence type="ECO:0000256" key="4">
    <source>
        <dbReference type="RuleBase" id="RU361277"/>
    </source>
</evidence>
<dbReference type="InterPro" id="IPR036291">
    <property type="entry name" value="NAD(P)-bd_dom_sf"/>
</dbReference>
<dbReference type="InterPro" id="IPR013149">
    <property type="entry name" value="ADH-like_C"/>
</dbReference>
<dbReference type="InterPro" id="IPR011032">
    <property type="entry name" value="GroES-like_sf"/>
</dbReference>
<accession>A0AAV6XBA7</accession>
<dbReference type="GO" id="GO:0016651">
    <property type="term" value="F:oxidoreductase activity, acting on NAD(P)H"/>
    <property type="evidence" value="ECO:0007669"/>
    <property type="project" value="TreeGrafter"/>
</dbReference>
<keyword evidence="7" id="KW-1185">Reference proteome</keyword>
<gene>
    <name evidence="6" type="ORF">BUALT_Bualt08G0008900</name>
</gene>
<keyword evidence="2" id="KW-0521">NADP</keyword>
<evidence type="ECO:0000256" key="3">
    <source>
        <dbReference type="ARBA" id="ARBA00023002"/>
    </source>
</evidence>
<comment type="similarity">
    <text evidence="4">Belongs to the zinc-containing alcohol dehydrogenase family.</text>
</comment>
<dbReference type="Proteomes" id="UP000826271">
    <property type="component" value="Unassembled WGS sequence"/>
</dbReference>
<dbReference type="AlphaFoldDB" id="A0AAV6XBA7"/>
<dbReference type="GO" id="GO:0008270">
    <property type="term" value="F:zinc ion binding"/>
    <property type="evidence" value="ECO:0007669"/>
    <property type="project" value="InterPro"/>
</dbReference>
<name>A0AAV6XBA7_9LAMI</name>
<comment type="caution">
    <text evidence="6">The sequence shown here is derived from an EMBL/GenBank/DDBJ whole genome shotgun (WGS) entry which is preliminary data.</text>
</comment>
<evidence type="ECO:0000256" key="1">
    <source>
        <dbReference type="ARBA" id="ARBA00001947"/>
    </source>
</evidence>
<dbReference type="InterPro" id="IPR020843">
    <property type="entry name" value="ER"/>
</dbReference>
<dbReference type="Gene3D" id="3.90.180.10">
    <property type="entry name" value="Medium-chain alcohol dehydrogenases, catalytic domain"/>
    <property type="match status" value="1"/>
</dbReference>
<dbReference type="SMART" id="SM00829">
    <property type="entry name" value="PKS_ER"/>
    <property type="match status" value="1"/>
</dbReference>
<dbReference type="InterPro" id="IPR013154">
    <property type="entry name" value="ADH-like_N"/>
</dbReference>
<dbReference type="SUPFAM" id="SSF51735">
    <property type="entry name" value="NAD(P)-binding Rossmann-fold domains"/>
    <property type="match status" value="1"/>
</dbReference>
<dbReference type="SUPFAM" id="SSF50129">
    <property type="entry name" value="GroES-like"/>
    <property type="match status" value="1"/>
</dbReference>
<dbReference type="Gene3D" id="3.40.50.720">
    <property type="entry name" value="NAD(P)-binding Rossmann-like Domain"/>
    <property type="match status" value="1"/>
</dbReference>
<dbReference type="GO" id="GO:0070402">
    <property type="term" value="F:NADPH binding"/>
    <property type="evidence" value="ECO:0007669"/>
    <property type="project" value="TreeGrafter"/>
</dbReference>
<dbReference type="Pfam" id="PF08240">
    <property type="entry name" value="ADH_N"/>
    <property type="match status" value="1"/>
</dbReference>
<dbReference type="PANTHER" id="PTHR48106">
    <property type="entry name" value="QUINONE OXIDOREDUCTASE PIG3-RELATED"/>
    <property type="match status" value="1"/>
</dbReference>
<reference evidence="6" key="1">
    <citation type="submission" date="2019-10" db="EMBL/GenBank/DDBJ databases">
        <authorList>
            <person name="Zhang R."/>
            <person name="Pan Y."/>
            <person name="Wang J."/>
            <person name="Ma R."/>
            <person name="Yu S."/>
        </authorList>
    </citation>
    <scope>NUCLEOTIDE SEQUENCE</scope>
    <source>
        <strain evidence="6">LA-IB0</strain>
        <tissue evidence="6">Leaf</tissue>
    </source>
</reference>
<keyword evidence="4" id="KW-0479">Metal-binding</keyword>
<evidence type="ECO:0000259" key="5">
    <source>
        <dbReference type="SMART" id="SM00829"/>
    </source>
</evidence>
<protein>
    <recommendedName>
        <fullName evidence="5">Enoyl reductase (ER) domain-containing protein</fullName>
    </recommendedName>
</protein>
<dbReference type="Pfam" id="PF00107">
    <property type="entry name" value="ADH_zinc_N"/>
    <property type="match status" value="1"/>
</dbReference>
<evidence type="ECO:0000256" key="2">
    <source>
        <dbReference type="ARBA" id="ARBA00022857"/>
    </source>
</evidence>
<dbReference type="InterPro" id="IPR002328">
    <property type="entry name" value="ADH_Zn_CS"/>
</dbReference>
<dbReference type="EMBL" id="WHWC01000008">
    <property type="protein sequence ID" value="KAG8377252.1"/>
    <property type="molecule type" value="Genomic_DNA"/>
</dbReference>
<dbReference type="PROSITE" id="PS00059">
    <property type="entry name" value="ADH_ZINC"/>
    <property type="match status" value="1"/>
</dbReference>
<dbReference type="PANTHER" id="PTHR48106:SF8">
    <property type="entry name" value="OS02G0805600 PROTEIN"/>
    <property type="match status" value="1"/>
</dbReference>
<evidence type="ECO:0000313" key="6">
    <source>
        <dbReference type="EMBL" id="KAG8377252.1"/>
    </source>
</evidence>
<evidence type="ECO:0000313" key="7">
    <source>
        <dbReference type="Proteomes" id="UP000826271"/>
    </source>
</evidence>
<keyword evidence="3" id="KW-0560">Oxidoreductase</keyword>
<feature type="domain" description="Enoyl reductase (ER)" evidence="5">
    <location>
        <begin position="12"/>
        <end position="310"/>
    </location>
</feature>
<organism evidence="6 7">
    <name type="scientific">Buddleja alternifolia</name>
    <dbReference type="NCBI Taxonomy" id="168488"/>
    <lineage>
        <taxon>Eukaryota</taxon>
        <taxon>Viridiplantae</taxon>
        <taxon>Streptophyta</taxon>
        <taxon>Embryophyta</taxon>
        <taxon>Tracheophyta</taxon>
        <taxon>Spermatophyta</taxon>
        <taxon>Magnoliopsida</taxon>
        <taxon>eudicotyledons</taxon>
        <taxon>Gunneridae</taxon>
        <taxon>Pentapetalae</taxon>
        <taxon>asterids</taxon>
        <taxon>lamiids</taxon>
        <taxon>Lamiales</taxon>
        <taxon>Scrophulariaceae</taxon>
        <taxon>Buddlejeae</taxon>
        <taxon>Buddleja</taxon>
    </lineage>
</organism>
<comment type="cofactor">
    <cofactor evidence="1 4">
        <name>Zn(2+)</name>
        <dbReference type="ChEBI" id="CHEBI:29105"/>
    </cofactor>
</comment>